<dbReference type="Proteomes" id="UP001168098">
    <property type="component" value="Unassembled WGS sequence"/>
</dbReference>
<evidence type="ECO:0000313" key="10">
    <source>
        <dbReference type="EMBL" id="KAJ9691572.1"/>
    </source>
</evidence>
<dbReference type="SUPFAM" id="SSF52047">
    <property type="entry name" value="RNI-like"/>
    <property type="match status" value="1"/>
</dbReference>
<comment type="similarity">
    <text evidence="1">Belongs to the disease resistance NB-LRR family.</text>
</comment>
<evidence type="ECO:0000256" key="1">
    <source>
        <dbReference type="ARBA" id="ARBA00008894"/>
    </source>
</evidence>
<name>A0AA38ZMX9_VITRO</name>
<dbReference type="Gene3D" id="3.80.10.10">
    <property type="entry name" value="Ribonuclease Inhibitor"/>
    <property type="match status" value="3"/>
</dbReference>
<keyword evidence="6" id="KW-0175">Coiled coil</keyword>
<dbReference type="PANTHER" id="PTHR33463:SF198">
    <property type="entry name" value="RPP4C3"/>
    <property type="match status" value="1"/>
</dbReference>
<protein>
    <recommendedName>
        <fullName evidence="12">AAA+ ATPase domain-containing protein</fullName>
    </recommendedName>
</protein>
<dbReference type="InterPro" id="IPR042197">
    <property type="entry name" value="Apaf_helical"/>
</dbReference>
<dbReference type="SUPFAM" id="SSF52058">
    <property type="entry name" value="L domain-like"/>
    <property type="match status" value="1"/>
</dbReference>
<dbReference type="GO" id="GO:0005524">
    <property type="term" value="F:ATP binding"/>
    <property type="evidence" value="ECO:0007669"/>
    <property type="project" value="UniProtKB-KW"/>
</dbReference>
<evidence type="ECO:0008006" key="12">
    <source>
        <dbReference type="Google" id="ProtNLM"/>
    </source>
</evidence>
<dbReference type="Pfam" id="PF23598">
    <property type="entry name" value="LRR_14"/>
    <property type="match status" value="1"/>
</dbReference>
<dbReference type="InterPro" id="IPR050905">
    <property type="entry name" value="Plant_NBS-LRR"/>
</dbReference>
<organism evidence="10 11">
    <name type="scientific">Vitis rotundifolia</name>
    <name type="common">Muscadine grape</name>
    <dbReference type="NCBI Taxonomy" id="103349"/>
    <lineage>
        <taxon>Eukaryota</taxon>
        <taxon>Viridiplantae</taxon>
        <taxon>Streptophyta</taxon>
        <taxon>Embryophyta</taxon>
        <taxon>Tracheophyta</taxon>
        <taxon>Spermatophyta</taxon>
        <taxon>Magnoliopsida</taxon>
        <taxon>eudicotyledons</taxon>
        <taxon>Gunneridae</taxon>
        <taxon>Pentapetalae</taxon>
        <taxon>rosids</taxon>
        <taxon>Vitales</taxon>
        <taxon>Vitaceae</taxon>
        <taxon>Viteae</taxon>
        <taxon>Vitis</taxon>
    </lineage>
</organism>
<keyword evidence="11" id="KW-1185">Reference proteome</keyword>
<dbReference type="InterPro" id="IPR055414">
    <property type="entry name" value="LRR_R13L4/SHOC2-like"/>
</dbReference>
<evidence type="ECO:0000259" key="7">
    <source>
        <dbReference type="Pfam" id="PF00931"/>
    </source>
</evidence>
<evidence type="ECO:0000256" key="5">
    <source>
        <dbReference type="ARBA" id="ARBA00022840"/>
    </source>
</evidence>
<feature type="coiled-coil region" evidence="6">
    <location>
        <begin position="34"/>
        <end position="93"/>
    </location>
</feature>
<dbReference type="Pfam" id="PF00931">
    <property type="entry name" value="NB-ARC"/>
    <property type="match status" value="1"/>
</dbReference>
<accession>A0AA38ZMX9</accession>
<comment type="caution">
    <text evidence="10">The sequence shown here is derived from an EMBL/GenBank/DDBJ whole genome shotgun (WGS) entry which is preliminary data.</text>
</comment>
<keyword evidence="4" id="KW-0611">Plant defense</keyword>
<evidence type="ECO:0000259" key="9">
    <source>
        <dbReference type="Pfam" id="PF23598"/>
    </source>
</evidence>
<dbReference type="InterPro" id="IPR002182">
    <property type="entry name" value="NB-ARC"/>
</dbReference>
<dbReference type="InterPro" id="IPR057135">
    <property type="entry name" value="At4g27190-like_LRR"/>
</dbReference>
<reference evidence="10 11" key="1">
    <citation type="journal article" date="2023" name="BMC Biotechnol.">
        <title>Vitis rotundifolia cv Carlos genome sequencing.</title>
        <authorList>
            <person name="Huff M."/>
            <person name="Hulse-Kemp A."/>
            <person name="Scheffler B."/>
            <person name="Youngblood R."/>
            <person name="Simpson S."/>
            <person name="Babiker E."/>
            <person name="Staton M."/>
        </authorList>
    </citation>
    <scope>NUCLEOTIDE SEQUENCE [LARGE SCALE GENOMIC DNA]</scope>
    <source>
        <tissue evidence="10">Leaf</tissue>
    </source>
</reference>
<evidence type="ECO:0000259" key="8">
    <source>
        <dbReference type="Pfam" id="PF23247"/>
    </source>
</evidence>
<dbReference type="InterPro" id="IPR027417">
    <property type="entry name" value="P-loop_NTPase"/>
</dbReference>
<evidence type="ECO:0000256" key="2">
    <source>
        <dbReference type="ARBA" id="ARBA00022737"/>
    </source>
</evidence>
<sequence>MVDIVISVAAKVAECLVDPIARQLGYLFNYRRNYVDLTEQIEMLDDAKVRLQRSVEEASRQGLDIFPDVRKWLEGAERIIQKKEDLIEDEKKASKSCFHLKSRYQLSKQAKKQTAEIVLKIQQAGNLDGIVSCRPPPPPLISSASFKDYEAFQSRESTFNQIMEALRNKDTSMIGVWGMGGVCKTTLVKQVAKQAEEHKLFHKVVMALNISKTPNIAEIQGKIASMLGLTLEDNNEREVRLRQSLKNQETILVILDDIWGKLGLEKIGIPYGDDHKGCKLLLTSRERQVLDTDMRTQKEFQVRHLNEEEAWSLFKRTAGDSVEQLELRSIAVNVVKKCEGLPIAIVTIANALKNKSVPVWENALEELRMAAPTNIRGVTEGVYSCLELSYNHLVGDEVKSLFLLCALLGDGDISMDRLLQFAMCLNLFERTYSWEKAINKLITLVENLKVSSLLLDHEGDGDDSSSLLFDHAFVRMHDVVRDVARSIASKDSHRFVVREAVELREWQRTDECRNCTRISLICRNMDELPQGLVCPQLEFFLLNSSNDDPYLKIPDAFFQDTKQLRILDLYKIQDITVIGELKKLQVLSLAESDIEQLPNEVAQLSDLRMLDLQNCRWLRVIPRNVISSLSRLEYLSMKECSRIEWEAEGFNRGERINACLSDLKHLSGLRTLEVQVSDPSLFPEDDVPFENLNLTRYSIVINPGWIPDDVYKASRRLWLEGVTSLYMVKCFSKLLKRSQVLDLQELNDTKHVVYELDKEGFVELKYLTLEDCPTVQYILHSSTSVEWVPPPNTFCMLEKLSLTRLDNLEAVCHGPIPMGSFGNLRFLELLFCRRLKNVFSLPAQHGRESAFPQLQHLELRNLRELISFYSTRSSGTQESMTFFSQQVALPGLESLQLERLDNIRALKLEVIGCNKLLNLFPIFVASALVQLEDLLIWQSEVEAIVANENEGEAAPLLLFPNLTSLRLWDLHQLKRFCSERFSSSWPLLKRLEVHNCDKVKILFQQISLECELDNKIQQPLFWVEKEAFPNLEVLGLSLKGGNVEIWRGQFSRVSFSKLRVLMIKEYHGISVVIPSNMVQILHNLEELNVTMCDSVNEVIQVERLPSEEFHVETLPRLIEICLKDLPMLMHLSGLGPYFQSLQALEIISCGSLINLVTPLMAKRLVQLKKLIIQKCHMMKEIVGNDGHELIDNEIEFTRLKSLTLYHLPNLKSFCSSTRYVFKFPSLETMEVRECRGMEFFCKGVLDAPRLKSLRNEFFKECWQDDLNTTIRKKFMEQV</sequence>
<dbReference type="Pfam" id="PF23247">
    <property type="entry name" value="LRR_RPS2"/>
    <property type="match status" value="2"/>
</dbReference>
<dbReference type="SUPFAM" id="SSF52540">
    <property type="entry name" value="P-loop containing nucleoside triphosphate hydrolases"/>
    <property type="match status" value="1"/>
</dbReference>
<dbReference type="InterPro" id="IPR032675">
    <property type="entry name" value="LRR_dom_sf"/>
</dbReference>
<dbReference type="PRINTS" id="PR00364">
    <property type="entry name" value="DISEASERSIST"/>
</dbReference>
<dbReference type="Gene3D" id="1.10.8.430">
    <property type="entry name" value="Helical domain of apoptotic protease-activating factors"/>
    <property type="match status" value="1"/>
</dbReference>
<feature type="domain" description="Disease resistance protein At4g27190-like leucine-rich repeats" evidence="8">
    <location>
        <begin position="730"/>
        <end position="861"/>
    </location>
</feature>
<feature type="domain" description="Disease resistance R13L4/SHOC-2-like LRR" evidence="9">
    <location>
        <begin position="563"/>
        <end position="677"/>
    </location>
</feature>
<dbReference type="EMBL" id="JARBHA010000010">
    <property type="protein sequence ID" value="KAJ9691572.1"/>
    <property type="molecule type" value="Genomic_DNA"/>
</dbReference>
<evidence type="ECO:0000256" key="3">
    <source>
        <dbReference type="ARBA" id="ARBA00022741"/>
    </source>
</evidence>
<evidence type="ECO:0000256" key="6">
    <source>
        <dbReference type="SAM" id="Coils"/>
    </source>
</evidence>
<feature type="domain" description="NB-ARC" evidence="7">
    <location>
        <begin position="156"/>
        <end position="320"/>
    </location>
</feature>
<feature type="domain" description="Disease resistance protein At4g27190-like leucine-rich repeats" evidence="8">
    <location>
        <begin position="1043"/>
        <end position="1175"/>
    </location>
</feature>
<keyword evidence="5" id="KW-0067">ATP-binding</keyword>
<evidence type="ECO:0000313" key="11">
    <source>
        <dbReference type="Proteomes" id="UP001168098"/>
    </source>
</evidence>
<keyword evidence="2" id="KW-0677">Repeat</keyword>
<dbReference type="AlphaFoldDB" id="A0AA38ZMX9"/>
<proteinExistence type="inferred from homology"/>
<dbReference type="Gene3D" id="3.40.50.300">
    <property type="entry name" value="P-loop containing nucleotide triphosphate hydrolases"/>
    <property type="match status" value="1"/>
</dbReference>
<dbReference type="PANTHER" id="PTHR33463">
    <property type="entry name" value="NB-ARC DOMAIN-CONTAINING PROTEIN-RELATED"/>
    <property type="match status" value="1"/>
</dbReference>
<dbReference type="GO" id="GO:0043531">
    <property type="term" value="F:ADP binding"/>
    <property type="evidence" value="ECO:0007669"/>
    <property type="project" value="InterPro"/>
</dbReference>
<evidence type="ECO:0000256" key="4">
    <source>
        <dbReference type="ARBA" id="ARBA00022821"/>
    </source>
</evidence>
<gene>
    <name evidence="10" type="ORF">PVL29_013684</name>
</gene>
<keyword evidence="3" id="KW-0547">Nucleotide-binding</keyword>
<dbReference type="GO" id="GO:0006952">
    <property type="term" value="P:defense response"/>
    <property type="evidence" value="ECO:0007669"/>
    <property type="project" value="UniProtKB-KW"/>
</dbReference>